<sequence length="1164" mass="133303">MPNFFVDVCQDLFYAYGCPSRLVRPIYRVKRASKRAYASFQRFSCAIAHHILGDPDSDVKNAKFFRGRLSRPIIFIRLSITACPTHLEVHHFLGDPDSDVKYAKCFCGRPSRPCLCIRVKRAPKRAYASFRRFSCAIPHHFLGDPNSDVKNTKCFRGRPSRPCLCIRFKRALKQAYGSFRRFSCAIAHYFLGDRDSNFKNARFFCGCTSRPCLCIRLAIMACPTHLEGQTSPEASIRLISMIFVCIIAHHFLGDLDSDVKNAKFFRESPSRPCLCIRLAITACLTYLEGQTSPEASIRLISMIFVCYSTPVKNAKFFRGRPSRPCLCILLAVTACPTHLEGQTSPEASKRLISTIRVKRASKRAYTSFRRFSCAKAHHFLGDLDSDVKNAKIFRVRLSRPIIFIRLSIRDCPTHLEGQTSPEASIRLISTIFILMSKMPNFFVDVHQDLVYAYGWPSRLVRPIWRVKRAPKRAYASFRRFSCAIAHHFRVIRFPTSKMPNFFVDVSQDLVNAYGWPSRLVQPIWRVKPAPKRAYASFRRFSCAIEPHFLGDPDSNVNNAKCFCGRPSRPCLCIRLAITACPTHLEAHHFLGDPDSDVKNAKCFRGRPSRPFLCIWLAIKDFSTHLEGQMIPEDTIFWVIGTPTSKMPDFFVDVRQDPVYAYGWPSWLSDPFVGSIMQNFFVDVRQDLVYAYCWPSRLVRPIWRVKRAPKRAYALFRRFSCAIVHHFLGNPDSDVKYAKCFCGRPSRPCLCIRVKRAPKRAYASFRRFSCAIPHHFLGDPDSDVKNTKCFRGRPSRPCLCIRLAITASHYFWVIGTPTLKMPDFFVDVRQDPVCAYAHYFLGDPYSEVNNEIFFRGRPSRPCLCILLAITACLTNLEGQTSPEASIRLISTIFVCTPFLWVKRAPKRAYALFRRFSCAIAHHFMGDPDSYVKNAKFFHGRPSRPSVCIRLSITCAIAHLFLDDPDSYVKNAKFFRGHPSRPCRCVRLAITACPTHLEGLTSPEASIRLISTIFILTSKMPNFFLDVCQDLVYPYSWPSRLVPAIWRVKRAPKRANASFRRFSYLVYAYGWPSRLVRPIWRVKRAPKRAYASFRRFSCAIAHHFLGDPDSNVKNAKFFRGRPSRPCLCIRLAITACPTHLEGQMSPEASIRIISTIFVCYSTLVFG</sequence>
<dbReference type="Proteomes" id="UP000004994">
    <property type="component" value="Chromosome 3"/>
</dbReference>
<evidence type="ECO:0000313" key="1">
    <source>
        <dbReference type="EnsemblPlants" id="Solyc03g097886.1.1"/>
    </source>
</evidence>
<name>A0A3Q7FN22_SOLLC</name>
<proteinExistence type="predicted"/>
<dbReference type="AlphaFoldDB" id="A0A3Q7FN22"/>
<dbReference type="InParanoid" id="A0A3Q7FN22"/>
<organism evidence="1">
    <name type="scientific">Solanum lycopersicum</name>
    <name type="common">Tomato</name>
    <name type="synonym">Lycopersicon esculentum</name>
    <dbReference type="NCBI Taxonomy" id="4081"/>
    <lineage>
        <taxon>Eukaryota</taxon>
        <taxon>Viridiplantae</taxon>
        <taxon>Streptophyta</taxon>
        <taxon>Embryophyta</taxon>
        <taxon>Tracheophyta</taxon>
        <taxon>Spermatophyta</taxon>
        <taxon>Magnoliopsida</taxon>
        <taxon>eudicotyledons</taxon>
        <taxon>Gunneridae</taxon>
        <taxon>Pentapetalae</taxon>
        <taxon>asterids</taxon>
        <taxon>lamiids</taxon>
        <taxon>Solanales</taxon>
        <taxon>Solanaceae</taxon>
        <taxon>Solanoideae</taxon>
        <taxon>Solaneae</taxon>
        <taxon>Solanum</taxon>
        <taxon>Solanum subgen. Lycopersicon</taxon>
    </lineage>
</organism>
<accession>A0A3Q7FN22</accession>
<reference evidence="1" key="2">
    <citation type="submission" date="2019-01" db="UniProtKB">
        <authorList>
            <consortium name="EnsemblPlants"/>
        </authorList>
    </citation>
    <scope>IDENTIFICATION</scope>
    <source>
        <strain evidence="1">cv. Heinz 1706</strain>
    </source>
</reference>
<reference evidence="1" key="1">
    <citation type="journal article" date="2012" name="Nature">
        <title>The tomato genome sequence provides insights into fleshy fruit evolution.</title>
        <authorList>
            <consortium name="Tomato Genome Consortium"/>
        </authorList>
    </citation>
    <scope>NUCLEOTIDE SEQUENCE [LARGE SCALE GENOMIC DNA]</scope>
    <source>
        <strain evidence="1">cv. Heinz 1706</strain>
    </source>
</reference>
<dbReference type="Gramene" id="Solyc03g097886.1.1">
    <property type="protein sequence ID" value="Solyc03g097886.1.1"/>
    <property type="gene ID" value="Solyc03g097886.1"/>
</dbReference>
<evidence type="ECO:0000313" key="2">
    <source>
        <dbReference type="Proteomes" id="UP000004994"/>
    </source>
</evidence>
<keyword evidence="2" id="KW-1185">Reference proteome</keyword>
<protein>
    <submittedName>
        <fullName evidence="1">Uncharacterized protein</fullName>
    </submittedName>
</protein>
<dbReference type="EnsemblPlants" id="Solyc03g097886.1.1">
    <property type="protein sequence ID" value="Solyc03g097886.1.1"/>
    <property type="gene ID" value="Solyc03g097886.1"/>
</dbReference>